<protein>
    <submittedName>
        <fullName evidence="1">Uncharacterized protein</fullName>
    </submittedName>
</protein>
<proteinExistence type="predicted"/>
<gene>
    <name evidence="1" type="ORF">Nkreftii_002318</name>
</gene>
<evidence type="ECO:0000313" key="2">
    <source>
        <dbReference type="Proteomes" id="UP000593737"/>
    </source>
</evidence>
<accession>A0A7S8IZY0</accession>
<dbReference type="AlphaFoldDB" id="A0A7S8IZY0"/>
<name>A0A7S8IZY0_9BACT</name>
<dbReference type="KEGG" id="nkf:Nkreftii_002318"/>
<dbReference type="Proteomes" id="UP000593737">
    <property type="component" value="Chromosome"/>
</dbReference>
<sequence>MLRGNEVHAYDQSTLTFRQQQLICLSHSFPINPSAESVDVYSSSR</sequence>
<dbReference type="EMBL" id="CP047423">
    <property type="protein sequence ID" value="QPD04544.1"/>
    <property type="molecule type" value="Genomic_DNA"/>
</dbReference>
<organism evidence="1 2">
    <name type="scientific">Candidatus Nitrospira kreftii</name>
    <dbReference type="NCBI Taxonomy" id="2652173"/>
    <lineage>
        <taxon>Bacteria</taxon>
        <taxon>Pseudomonadati</taxon>
        <taxon>Nitrospirota</taxon>
        <taxon>Nitrospiria</taxon>
        <taxon>Nitrospirales</taxon>
        <taxon>Nitrospiraceae</taxon>
        <taxon>Nitrospira</taxon>
    </lineage>
</organism>
<evidence type="ECO:0000313" key="1">
    <source>
        <dbReference type="EMBL" id="QPD04544.1"/>
    </source>
</evidence>
<reference evidence="1 2" key="1">
    <citation type="journal article" date="2020" name="ISME J.">
        <title>Enrichment and physiological characterization of a novel comammox Nitrospira indicates ammonium inhibition of complete nitrification.</title>
        <authorList>
            <person name="Sakoula D."/>
            <person name="Koch H."/>
            <person name="Frank J."/>
            <person name="Jetten M.S.M."/>
            <person name="van Kessel M.A.H.J."/>
            <person name="Lucker S."/>
        </authorList>
    </citation>
    <scope>NUCLEOTIDE SEQUENCE [LARGE SCALE GENOMIC DNA]</scope>
    <source>
        <strain evidence="1">Comreactor17</strain>
    </source>
</reference>